<proteinExistence type="predicted"/>
<sequence length="112" mass="12799">MLAQGLSSEKIDFCQHLISRLEGERRASVDAPEHFSLVRSECIGRETLSHHTRQRSFLTSWTHVSPFDCRGTRPAADYVSKANVVQIIGKIFHGTREQNFIFQEKMEPPSID</sequence>
<evidence type="ECO:0000313" key="1">
    <source>
        <dbReference type="EMBL" id="GFQ79105.1"/>
    </source>
</evidence>
<keyword evidence="3" id="KW-1185">Reference proteome</keyword>
<accession>A0A8X6GY48</accession>
<name>A0A8X6GY48_TRICU</name>
<gene>
    <name evidence="2" type="ORF">TNCT_149441</name>
    <name evidence="1" type="ORF">TNCT_541781</name>
</gene>
<evidence type="ECO:0000313" key="3">
    <source>
        <dbReference type="Proteomes" id="UP000887116"/>
    </source>
</evidence>
<reference evidence="2" key="1">
    <citation type="submission" date="2020-07" db="EMBL/GenBank/DDBJ databases">
        <title>Multicomponent nature underlies the extraordinary mechanical properties of spider dragline silk.</title>
        <authorList>
            <person name="Kono N."/>
            <person name="Nakamura H."/>
            <person name="Mori M."/>
            <person name="Yoshida Y."/>
            <person name="Ohtoshi R."/>
            <person name="Malay A.D."/>
            <person name="Moran D.A.P."/>
            <person name="Tomita M."/>
            <person name="Numata K."/>
            <person name="Arakawa K."/>
        </authorList>
    </citation>
    <scope>NUCLEOTIDE SEQUENCE</scope>
</reference>
<dbReference type="AlphaFoldDB" id="A0A8X6GY48"/>
<protein>
    <submittedName>
        <fullName evidence="2">Uncharacterized protein</fullName>
    </submittedName>
</protein>
<organism evidence="2 3">
    <name type="scientific">Trichonephila clavata</name>
    <name type="common">Joro spider</name>
    <name type="synonym">Nephila clavata</name>
    <dbReference type="NCBI Taxonomy" id="2740835"/>
    <lineage>
        <taxon>Eukaryota</taxon>
        <taxon>Metazoa</taxon>
        <taxon>Ecdysozoa</taxon>
        <taxon>Arthropoda</taxon>
        <taxon>Chelicerata</taxon>
        <taxon>Arachnida</taxon>
        <taxon>Araneae</taxon>
        <taxon>Araneomorphae</taxon>
        <taxon>Entelegynae</taxon>
        <taxon>Araneoidea</taxon>
        <taxon>Nephilidae</taxon>
        <taxon>Trichonephila</taxon>
    </lineage>
</organism>
<dbReference type="EMBL" id="BMAO01002208">
    <property type="protein sequence ID" value="GFQ79105.1"/>
    <property type="molecule type" value="Genomic_DNA"/>
</dbReference>
<comment type="caution">
    <text evidence="2">The sequence shown here is derived from an EMBL/GenBank/DDBJ whole genome shotgun (WGS) entry which is preliminary data.</text>
</comment>
<dbReference type="Proteomes" id="UP000887116">
    <property type="component" value="Unassembled WGS sequence"/>
</dbReference>
<dbReference type="EMBL" id="BMAO01026928">
    <property type="protein sequence ID" value="GFR13442.1"/>
    <property type="molecule type" value="Genomic_DNA"/>
</dbReference>
<evidence type="ECO:0000313" key="2">
    <source>
        <dbReference type="EMBL" id="GFR13442.1"/>
    </source>
</evidence>